<protein>
    <submittedName>
        <fullName evidence="1">Uncharacterized protein</fullName>
    </submittedName>
</protein>
<accession>A0A284QPZ2</accession>
<dbReference type="AlphaFoldDB" id="A0A284QPZ2"/>
<keyword evidence="2" id="KW-1185">Reference proteome</keyword>
<evidence type="ECO:0000313" key="1">
    <source>
        <dbReference type="EMBL" id="SJK98501.1"/>
    </source>
</evidence>
<gene>
    <name evidence="1" type="ORF">ARMOST_01769</name>
</gene>
<reference evidence="2" key="1">
    <citation type="journal article" date="2017" name="Nat. Ecol. Evol.">
        <title>Genome expansion and lineage-specific genetic innovations in the forest pathogenic fungi Armillaria.</title>
        <authorList>
            <person name="Sipos G."/>
            <person name="Prasanna A.N."/>
            <person name="Walter M.C."/>
            <person name="O'Connor E."/>
            <person name="Balint B."/>
            <person name="Krizsan K."/>
            <person name="Kiss B."/>
            <person name="Hess J."/>
            <person name="Varga T."/>
            <person name="Slot J."/>
            <person name="Riley R."/>
            <person name="Boka B."/>
            <person name="Rigling D."/>
            <person name="Barry K."/>
            <person name="Lee J."/>
            <person name="Mihaltcheva S."/>
            <person name="LaButti K."/>
            <person name="Lipzen A."/>
            <person name="Waldron R."/>
            <person name="Moloney N.M."/>
            <person name="Sperisen C."/>
            <person name="Kredics L."/>
            <person name="Vagvoelgyi C."/>
            <person name="Patrignani A."/>
            <person name="Fitzpatrick D."/>
            <person name="Nagy I."/>
            <person name="Doyle S."/>
            <person name="Anderson J.B."/>
            <person name="Grigoriev I.V."/>
            <person name="Gueldener U."/>
            <person name="Muensterkoetter M."/>
            <person name="Nagy L.G."/>
        </authorList>
    </citation>
    <scope>NUCLEOTIDE SEQUENCE [LARGE SCALE GENOMIC DNA]</scope>
    <source>
        <strain evidence="2">C18/9</strain>
    </source>
</reference>
<dbReference type="Proteomes" id="UP000219338">
    <property type="component" value="Unassembled WGS sequence"/>
</dbReference>
<proteinExistence type="predicted"/>
<dbReference type="EMBL" id="FUEG01000001">
    <property type="protein sequence ID" value="SJK98501.1"/>
    <property type="molecule type" value="Genomic_DNA"/>
</dbReference>
<name>A0A284QPZ2_ARMOS</name>
<sequence length="72" mass="7880">MSDFPFGAAAPSGRSPPFFLPTPFFGDEYWMVLLPASWTVTRSATKSKSRKPPVLSDAISKAIPKVQLQVPK</sequence>
<evidence type="ECO:0000313" key="2">
    <source>
        <dbReference type="Proteomes" id="UP000219338"/>
    </source>
</evidence>
<organism evidence="1 2">
    <name type="scientific">Armillaria ostoyae</name>
    <name type="common">Armillaria root rot fungus</name>
    <dbReference type="NCBI Taxonomy" id="47428"/>
    <lineage>
        <taxon>Eukaryota</taxon>
        <taxon>Fungi</taxon>
        <taxon>Dikarya</taxon>
        <taxon>Basidiomycota</taxon>
        <taxon>Agaricomycotina</taxon>
        <taxon>Agaricomycetes</taxon>
        <taxon>Agaricomycetidae</taxon>
        <taxon>Agaricales</taxon>
        <taxon>Marasmiineae</taxon>
        <taxon>Physalacriaceae</taxon>
        <taxon>Armillaria</taxon>
    </lineage>
</organism>